<reference evidence="1 2" key="1">
    <citation type="journal article" date="2007" name="Int. J. Syst. Evol. Microbiol.">
        <title>Description of Pelomonas aquatica sp. nov. and Pelomonas puraquae sp. nov., isolated from industrial and haemodialysis water.</title>
        <authorList>
            <person name="Gomila M."/>
            <person name="Bowien B."/>
            <person name="Falsen E."/>
            <person name="Moore E.R."/>
            <person name="Lalucat J."/>
        </authorList>
    </citation>
    <scope>NUCLEOTIDE SEQUENCE [LARGE SCALE GENOMIC DNA]</scope>
    <source>
        <strain evidence="1 2">CCUG 52769</strain>
    </source>
</reference>
<dbReference type="Proteomes" id="UP000197446">
    <property type="component" value="Unassembled WGS sequence"/>
</dbReference>
<gene>
    <name evidence="1" type="ORF">CDO81_05795</name>
</gene>
<accession>A0A254NDW7</accession>
<evidence type="ECO:0000313" key="1">
    <source>
        <dbReference type="EMBL" id="OWR05950.1"/>
    </source>
</evidence>
<name>A0A254NDW7_9BURK</name>
<dbReference type="RefSeq" id="WP_088482152.1">
    <property type="nucleotide sequence ID" value="NZ_JBCNLH010000002.1"/>
</dbReference>
<dbReference type="AlphaFoldDB" id="A0A254NDW7"/>
<comment type="caution">
    <text evidence="1">The sequence shown here is derived from an EMBL/GenBank/DDBJ whole genome shotgun (WGS) entry which is preliminary data.</text>
</comment>
<dbReference type="EMBL" id="NISI01000001">
    <property type="protein sequence ID" value="OWR05950.1"/>
    <property type="molecule type" value="Genomic_DNA"/>
</dbReference>
<sequence>MLNLHLPRAVGAWLNSLTGPRPARRTDAADTVMHWPPTAARVLVSAERHAYKALSLALAHEHPKGFLLAHVPLHKLVKVPKQYSYREWLSRTGLLTADFALCDEHGFVRAVVLMPVAEDNARHARKRERLLRVLEATEMPVTVWVRDWQNETGERLRQLVFPKVRAQGYYADTPHTPNTPH</sequence>
<evidence type="ECO:0000313" key="2">
    <source>
        <dbReference type="Proteomes" id="UP000197446"/>
    </source>
</evidence>
<protein>
    <recommendedName>
        <fullName evidence="3">DUF2726 domain-containing protein</fullName>
    </recommendedName>
</protein>
<evidence type="ECO:0008006" key="3">
    <source>
        <dbReference type="Google" id="ProtNLM"/>
    </source>
</evidence>
<keyword evidence="2" id="KW-1185">Reference proteome</keyword>
<organism evidence="1 2">
    <name type="scientific">Roseateles puraquae</name>
    <dbReference type="NCBI Taxonomy" id="431059"/>
    <lineage>
        <taxon>Bacteria</taxon>
        <taxon>Pseudomonadati</taxon>
        <taxon>Pseudomonadota</taxon>
        <taxon>Betaproteobacteria</taxon>
        <taxon>Burkholderiales</taxon>
        <taxon>Sphaerotilaceae</taxon>
        <taxon>Roseateles</taxon>
    </lineage>
</organism>
<dbReference type="OrthoDB" id="8909853at2"/>
<proteinExistence type="predicted"/>